<evidence type="ECO:0000256" key="4">
    <source>
        <dbReference type="ARBA" id="ARBA00022692"/>
    </source>
</evidence>
<protein>
    <submittedName>
        <fullName evidence="8">UbiA prenyltransferase family protein</fullName>
    </submittedName>
</protein>
<dbReference type="GO" id="GO:0004659">
    <property type="term" value="F:prenyltransferase activity"/>
    <property type="evidence" value="ECO:0007669"/>
    <property type="project" value="InterPro"/>
</dbReference>
<feature type="transmembrane region" description="Helical" evidence="7">
    <location>
        <begin position="274"/>
        <end position="293"/>
    </location>
</feature>
<dbReference type="AlphaFoldDB" id="U7QPW6"/>
<dbReference type="PATRIC" id="fig|1348334.3.peg.640"/>
<evidence type="ECO:0000256" key="3">
    <source>
        <dbReference type="ARBA" id="ARBA00022679"/>
    </source>
</evidence>
<feature type="transmembrane region" description="Helical" evidence="7">
    <location>
        <begin position="205"/>
        <end position="223"/>
    </location>
</feature>
<feature type="transmembrane region" description="Helical" evidence="7">
    <location>
        <begin position="34"/>
        <end position="52"/>
    </location>
</feature>
<dbReference type="CDD" id="cd13960">
    <property type="entry name" value="PT_UbiA_HPT1"/>
    <property type="match status" value="1"/>
</dbReference>
<feature type="transmembrane region" description="Helical" evidence="7">
    <location>
        <begin position="244"/>
        <end position="268"/>
    </location>
</feature>
<evidence type="ECO:0000256" key="2">
    <source>
        <dbReference type="ARBA" id="ARBA00005985"/>
    </source>
</evidence>
<gene>
    <name evidence="8" type="ORF">M595_0652</name>
</gene>
<comment type="caution">
    <text evidence="8">The sequence shown here is derived from an EMBL/GenBank/DDBJ whole genome shotgun (WGS) entry which is preliminary data.</text>
</comment>
<feature type="transmembrane region" description="Helical" evidence="7">
    <location>
        <begin position="64"/>
        <end position="86"/>
    </location>
</feature>
<evidence type="ECO:0000313" key="8">
    <source>
        <dbReference type="EMBL" id="ERT09332.1"/>
    </source>
</evidence>
<feature type="transmembrane region" description="Helical" evidence="7">
    <location>
        <begin position="120"/>
        <end position="153"/>
    </location>
</feature>
<evidence type="ECO:0000313" key="9">
    <source>
        <dbReference type="Proteomes" id="UP000017127"/>
    </source>
</evidence>
<sequence length="331" mass="37272">MAESSKPTLTISNVNLVQKYTPWLYSFWKFSRPHTIIGTSFSVLGLTLVAWSDKINGTWEYGDIVSTLLVSVILSWLACVCGNIYIVGLNQLEDVEIDRINKPHLPLASGEYSPFQAKAIIITTGILAIILAALQGKFLLATVGISLTLGTAYSLPPIRLKRFPFWAALCIFTVRGVIVNLGLYLHLSWVLSGRITGEIPDISPPILTLTLFILVFTFAIAIFKDIPDIEGDRQYKITTFTIRLGTVAVFNLSRWVLTVCYLGIIFSPIFLQNWVNSIFLVSSHVVILALLWWQSTKVDLEKKEAIADFYQFIWKLFFLEYFLFPLACLFG</sequence>
<feature type="transmembrane region" description="Helical" evidence="7">
    <location>
        <begin position="305"/>
        <end position="324"/>
    </location>
</feature>
<dbReference type="InterPro" id="IPR044502">
    <property type="entry name" value="AtHST-like"/>
</dbReference>
<dbReference type="EMBL" id="AUZM01000004">
    <property type="protein sequence ID" value="ERT09332.1"/>
    <property type="molecule type" value="Genomic_DNA"/>
</dbReference>
<keyword evidence="4 7" id="KW-0812">Transmembrane</keyword>
<dbReference type="PANTHER" id="PTHR43009">
    <property type="entry name" value="HOMOGENTISATE SOLANESYLTRANSFERASE, CHLOROPLASTIC"/>
    <property type="match status" value="1"/>
</dbReference>
<dbReference type="Gene3D" id="1.20.120.1780">
    <property type="entry name" value="UbiA prenyltransferase"/>
    <property type="match status" value="1"/>
</dbReference>
<dbReference type="Pfam" id="PF01040">
    <property type="entry name" value="UbiA"/>
    <property type="match status" value="1"/>
</dbReference>
<proteinExistence type="inferred from homology"/>
<comment type="similarity">
    <text evidence="2">Belongs to the UbiA prenyltransferase family.</text>
</comment>
<evidence type="ECO:0000256" key="5">
    <source>
        <dbReference type="ARBA" id="ARBA00022989"/>
    </source>
</evidence>
<dbReference type="PANTHER" id="PTHR43009:SF7">
    <property type="entry name" value="HOMOGENTISATE GERANYLGERANYLTRANSFERASE, CHLOROPLASTIC"/>
    <property type="match status" value="1"/>
</dbReference>
<comment type="subcellular location">
    <subcellularLocation>
        <location evidence="1">Membrane</location>
        <topology evidence="1">Multi-pass membrane protein</topology>
    </subcellularLocation>
</comment>
<keyword evidence="3 8" id="KW-0808">Transferase</keyword>
<dbReference type="GO" id="GO:0016020">
    <property type="term" value="C:membrane"/>
    <property type="evidence" value="ECO:0007669"/>
    <property type="project" value="UniProtKB-SubCell"/>
</dbReference>
<dbReference type="InterPro" id="IPR000537">
    <property type="entry name" value="UbiA_prenyltransferase"/>
</dbReference>
<keyword evidence="9" id="KW-1185">Reference proteome</keyword>
<organism evidence="8 9">
    <name type="scientific">Lyngbya aestuarii BL J</name>
    <dbReference type="NCBI Taxonomy" id="1348334"/>
    <lineage>
        <taxon>Bacteria</taxon>
        <taxon>Bacillati</taxon>
        <taxon>Cyanobacteriota</taxon>
        <taxon>Cyanophyceae</taxon>
        <taxon>Oscillatoriophycideae</taxon>
        <taxon>Oscillatoriales</taxon>
        <taxon>Microcoleaceae</taxon>
        <taxon>Lyngbya</taxon>
    </lineage>
</organism>
<dbReference type="Gene3D" id="1.10.357.140">
    <property type="entry name" value="UbiA prenyltransferase"/>
    <property type="match status" value="1"/>
</dbReference>
<keyword evidence="5 7" id="KW-1133">Transmembrane helix</keyword>
<keyword evidence="6 7" id="KW-0472">Membrane</keyword>
<dbReference type="OrthoDB" id="419081at2"/>
<name>U7QPW6_9CYAN</name>
<reference evidence="8 9" key="1">
    <citation type="journal article" date="2013" name="Front. Microbiol.">
        <title>Comparative genomic analyses of the cyanobacterium, Lyngbya aestuarii BL J, a powerful hydrogen producer.</title>
        <authorList>
            <person name="Kothari A."/>
            <person name="Vaughn M."/>
            <person name="Garcia-Pichel F."/>
        </authorList>
    </citation>
    <scope>NUCLEOTIDE SEQUENCE [LARGE SCALE GENOMIC DNA]</scope>
    <source>
        <strain evidence="8 9">BL J</strain>
    </source>
</reference>
<dbReference type="Proteomes" id="UP000017127">
    <property type="component" value="Unassembled WGS sequence"/>
</dbReference>
<evidence type="ECO:0000256" key="1">
    <source>
        <dbReference type="ARBA" id="ARBA00004141"/>
    </source>
</evidence>
<evidence type="ECO:0000256" key="7">
    <source>
        <dbReference type="SAM" id="Phobius"/>
    </source>
</evidence>
<dbReference type="InterPro" id="IPR044878">
    <property type="entry name" value="UbiA_sf"/>
</dbReference>
<feature type="transmembrane region" description="Helical" evidence="7">
    <location>
        <begin position="165"/>
        <end position="185"/>
    </location>
</feature>
<accession>U7QPW6</accession>
<dbReference type="RefSeq" id="WP_023064559.1">
    <property type="nucleotide sequence ID" value="NZ_AUZM01000004.1"/>
</dbReference>
<evidence type="ECO:0000256" key="6">
    <source>
        <dbReference type="ARBA" id="ARBA00023136"/>
    </source>
</evidence>
<dbReference type="NCBIfam" id="NF009525">
    <property type="entry name" value="PRK12887.1"/>
    <property type="match status" value="1"/>
</dbReference>